<dbReference type="EMBL" id="NVCO01000007">
    <property type="protein sequence ID" value="PFT50859.1"/>
    <property type="molecule type" value="Genomic_DNA"/>
</dbReference>
<organism evidence="1 2">
    <name type="scientific">Bacillus thuringiensis</name>
    <dbReference type="NCBI Taxonomy" id="1428"/>
    <lineage>
        <taxon>Bacteria</taxon>
        <taxon>Bacillati</taxon>
        <taxon>Bacillota</taxon>
        <taxon>Bacilli</taxon>
        <taxon>Bacillales</taxon>
        <taxon>Bacillaceae</taxon>
        <taxon>Bacillus</taxon>
        <taxon>Bacillus cereus group</taxon>
    </lineage>
</organism>
<comment type="caution">
    <text evidence="1">The sequence shown here is derived from an EMBL/GenBank/DDBJ whole genome shotgun (WGS) entry which is preliminary data.</text>
</comment>
<protein>
    <submittedName>
        <fullName evidence="1">Uncharacterized protein</fullName>
    </submittedName>
</protein>
<dbReference type="AlphaFoldDB" id="A0A9X7FY48"/>
<sequence>MTNYQQIINNPFGAYDDRKDKYPEFEDSLKVSFEEAIHGGQKLFTTNVEDLYEVYLNHLPQESRQNYSCNECRRFINRFGGLVTIDVEGNAHSVMWDVEAVPPFFKKAVQAMQNAVLDAKVTGVFLTEERRLGTPKTGKWTHLSVDLPSHMQFHDMLKTAGQAMAQKREEYNMLINALSSYTLENVEQALALIQSETLYRSDKVYDTARWFKKVIEKRESRLTSEQKRNIVWQAVATAPTGFTHIRSGMLGTLLDDIQDGLSARVISARFAEKMNPENHMRSQSAPTANAILEAEKIVAKLGIESSLQRRYAMFGELPHFLWKNKATKAIQTTAVGGVFGHLTPRGKTQSNVMTLPTSVMTWEKFQRTVMPTADKMEVLVDNPNRLMALVTAMDATAPNILRWDNTFSWYYHGGIDGEMKRRVEEAGGRYENNEIRCSLLWEGLTDLDLHCITPSGEHIKYNHKRGRCGGYLDLDMNGLDESSEKPVENLRWSQNAPEGRYRIYVHNFTERVNHRQGTPFKLELEINGQVYRHEGEPLKEKQSVTVFEFDYVRGQQPTIRGNSHSTESAWSIGTGEFVKVNGITTSPNLWEEKKVIGAGTHVFFLLDGMKDMSEGKGRGFFNEMLKSDLRQIRKTLEAFTANTPIEGGDKADACGVGYSKDTEWNLTVKVTTGNSTRIIKIDRWD</sequence>
<gene>
    <name evidence="1" type="ORF">COK72_02300</name>
</gene>
<evidence type="ECO:0000313" key="2">
    <source>
        <dbReference type="Proteomes" id="UP000226106"/>
    </source>
</evidence>
<accession>A0A9X7FY48</accession>
<name>A0A9X7FY48_BACTU</name>
<reference evidence="1 2" key="1">
    <citation type="submission" date="2017-09" db="EMBL/GenBank/DDBJ databases">
        <title>Large-scale bioinformatics analysis of Bacillus genomes uncovers conserved roles of natural products in bacterial physiology.</title>
        <authorList>
            <consortium name="Agbiome Team Llc"/>
            <person name="Bleich R.M."/>
            <person name="Grubbs K.J."/>
            <person name="Santa Maria K.C."/>
            <person name="Allen S.E."/>
            <person name="Farag S."/>
            <person name="Shank E.A."/>
            <person name="Bowers A."/>
        </authorList>
    </citation>
    <scope>NUCLEOTIDE SEQUENCE [LARGE SCALE GENOMIC DNA]</scope>
    <source>
        <strain evidence="1 2">AFS065400</strain>
    </source>
</reference>
<proteinExistence type="predicted"/>
<evidence type="ECO:0000313" key="1">
    <source>
        <dbReference type="EMBL" id="PFT50859.1"/>
    </source>
</evidence>
<dbReference type="Proteomes" id="UP000226106">
    <property type="component" value="Unassembled WGS sequence"/>
</dbReference>
<dbReference type="RefSeq" id="WP_098640142.1">
    <property type="nucleotide sequence ID" value="NZ_NVCO01000007.1"/>
</dbReference>